<gene>
    <name evidence="2" type="ORF">COCNU_05G000260</name>
</gene>
<dbReference type="PANTHER" id="PTHR35304">
    <property type="entry name" value="OS05G0120300 PROTEIN-RELATED"/>
    <property type="match status" value="1"/>
</dbReference>
<organism evidence="2 3">
    <name type="scientific">Cocos nucifera</name>
    <name type="common">Coconut palm</name>
    <dbReference type="NCBI Taxonomy" id="13894"/>
    <lineage>
        <taxon>Eukaryota</taxon>
        <taxon>Viridiplantae</taxon>
        <taxon>Streptophyta</taxon>
        <taxon>Embryophyta</taxon>
        <taxon>Tracheophyta</taxon>
        <taxon>Spermatophyta</taxon>
        <taxon>Magnoliopsida</taxon>
        <taxon>Liliopsida</taxon>
        <taxon>Arecaceae</taxon>
        <taxon>Arecoideae</taxon>
        <taxon>Cocoseae</taxon>
        <taxon>Attaleinae</taxon>
        <taxon>Cocos</taxon>
    </lineage>
</organism>
<dbReference type="Proteomes" id="UP000797356">
    <property type="component" value="Chromosome 5"/>
</dbReference>
<keyword evidence="3" id="KW-1185">Reference proteome</keyword>
<proteinExistence type="predicted"/>
<evidence type="ECO:0000256" key="1">
    <source>
        <dbReference type="SAM" id="MobiDB-lite"/>
    </source>
</evidence>
<dbReference type="PANTHER" id="PTHR35304:SF3">
    <property type="entry name" value="CATHEPSIN PROPEPTIDE INHIBITOR DOMAIN-CONTAINING PROTEIN"/>
    <property type="match status" value="1"/>
</dbReference>
<reference evidence="2" key="2">
    <citation type="submission" date="2019-07" db="EMBL/GenBank/DDBJ databases">
        <authorList>
            <person name="Yang Y."/>
            <person name="Bocs S."/>
            <person name="Baudouin L."/>
        </authorList>
    </citation>
    <scope>NUCLEOTIDE SEQUENCE</scope>
    <source>
        <tissue evidence="2">Spear leaf of Hainan Tall coconut</tissue>
    </source>
</reference>
<evidence type="ECO:0000313" key="3">
    <source>
        <dbReference type="Proteomes" id="UP000797356"/>
    </source>
</evidence>
<accession>A0A8K0I7G1</accession>
<dbReference type="AlphaFoldDB" id="A0A8K0I7G1"/>
<dbReference type="OrthoDB" id="1928091at2759"/>
<sequence>MKMMSSGCLEAQAPTKAGFVRLSKRAESDAEFLKLMAEKENSGSSTRRIWRESYTSRQRYLRSYTFSKKKTVAERTKKKKRKERRKRTRSVGDASCVGSGTIVDCLLFCVVRIDVVER</sequence>
<reference evidence="2" key="1">
    <citation type="journal article" date="2017" name="Gigascience">
        <title>The genome draft of coconut (Cocos nucifera).</title>
        <authorList>
            <person name="Xiao Y."/>
            <person name="Xu P."/>
            <person name="Fan H."/>
            <person name="Baudouin L."/>
            <person name="Xia W."/>
            <person name="Bocs S."/>
            <person name="Xu J."/>
            <person name="Li Q."/>
            <person name="Guo A."/>
            <person name="Zhou L."/>
            <person name="Li J."/>
            <person name="Wu Y."/>
            <person name="Ma Z."/>
            <person name="Armero A."/>
            <person name="Issali A.E."/>
            <person name="Liu N."/>
            <person name="Peng M."/>
            <person name="Yang Y."/>
        </authorList>
    </citation>
    <scope>NUCLEOTIDE SEQUENCE</scope>
    <source>
        <tissue evidence="2">Spear leaf of Hainan Tall coconut</tissue>
    </source>
</reference>
<feature type="compositionally biased region" description="Basic residues" evidence="1">
    <location>
        <begin position="76"/>
        <end position="89"/>
    </location>
</feature>
<dbReference type="EMBL" id="CM017876">
    <property type="protein sequence ID" value="KAG1341797.1"/>
    <property type="molecule type" value="Genomic_DNA"/>
</dbReference>
<comment type="caution">
    <text evidence="2">The sequence shown here is derived from an EMBL/GenBank/DDBJ whole genome shotgun (WGS) entry which is preliminary data.</text>
</comment>
<feature type="region of interest" description="Disordered" evidence="1">
    <location>
        <begin position="71"/>
        <end position="93"/>
    </location>
</feature>
<name>A0A8K0I7G1_COCNU</name>
<evidence type="ECO:0000313" key="2">
    <source>
        <dbReference type="EMBL" id="KAG1341797.1"/>
    </source>
</evidence>
<protein>
    <submittedName>
        <fullName evidence="2">Sulfate transporter 1.2</fullName>
    </submittedName>
</protein>